<keyword evidence="12" id="KW-0325">Glycoprotein</keyword>
<evidence type="ECO:0000256" key="16">
    <source>
        <dbReference type="ARBA" id="ARBA00037649"/>
    </source>
</evidence>
<keyword evidence="14" id="KW-0961">Cell wall biogenesis/degradation</keyword>
<comment type="catalytic activity">
    <reaction evidence="1">
        <text>Hydrolysis of (1-&gt;3)-beta-D-glucosidic linkages in (1-&gt;3)-beta-D-glucans.</text>
        <dbReference type="EC" id="3.2.1.39"/>
    </reaction>
</comment>
<feature type="region of interest" description="Disordered" evidence="20">
    <location>
        <begin position="115"/>
        <end position="141"/>
    </location>
</feature>
<feature type="compositionally biased region" description="Low complexity" evidence="20">
    <location>
        <begin position="119"/>
        <end position="128"/>
    </location>
</feature>
<evidence type="ECO:0000256" key="8">
    <source>
        <dbReference type="ARBA" id="ARBA00022525"/>
    </source>
</evidence>
<dbReference type="PANTHER" id="PTHR16631:SF17">
    <property type="entry name" value="GLUCAN ENDO-1,3-BETA-GLUCOSIDASE BTGC"/>
    <property type="match status" value="1"/>
</dbReference>
<keyword evidence="11 21" id="KW-0472">Membrane</keyword>
<dbReference type="AlphaFoldDB" id="A0A436ZPV9"/>
<evidence type="ECO:0000256" key="4">
    <source>
        <dbReference type="ARBA" id="ARBA00008773"/>
    </source>
</evidence>
<evidence type="ECO:0000256" key="21">
    <source>
        <dbReference type="SAM" id="Phobius"/>
    </source>
</evidence>
<evidence type="ECO:0000256" key="20">
    <source>
        <dbReference type="SAM" id="MobiDB-lite"/>
    </source>
</evidence>
<dbReference type="Proteomes" id="UP000283090">
    <property type="component" value="Unassembled WGS sequence"/>
</dbReference>
<evidence type="ECO:0000256" key="10">
    <source>
        <dbReference type="ARBA" id="ARBA00022801"/>
    </source>
</evidence>
<dbReference type="VEuPathDB" id="FungiDB:DFL_008809"/>
<keyword evidence="21" id="KW-1133">Transmembrane helix</keyword>
<keyword evidence="6" id="KW-1003">Cell membrane</keyword>
<dbReference type="EC" id="3.2.1.39" evidence="5"/>
<dbReference type="EMBL" id="SAEB01000012">
    <property type="protein sequence ID" value="RVD80925.1"/>
    <property type="molecule type" value="Genomic_DNA"/>
</dbReference>
<dbReference type="InterPro" id="IPR000490">
    <property type="entry name" value="Glyco_hydro_17"/>
</dbReference>
<name>A0A436ZPV9_ARTFL</name>
<evidence type="ECO:0000256" key="15">
    <source>
        <dbReference type="ARBA" id="ARBA00023326"/>
    </source>
</evidence>
<dbReference type="GO" id="GO:0009277">
    <property type="term" value="C:fungal-type cell wall"/>
    <property type="evidence" value="ECO:0007669"/>
    <property type="project" value="TreeGrafter"/>
</dbReference>
<keyword evidence="10" id="KW-0378">Hydrolase</keyword>
<comment type="caution">
    <text evidence="22">The sequence shown here is derived from an EMBL/GenBank/DDBJ whole genome shotgun (WGS) entry which is preliminary data.</text>
</comment>
<evidence type="ECO:0000256" key="2">
    <source>
        <dbReference type="ARBA" id="ARBA00004191"/>
    </source>
</evidence>
<comment type="subcellular location">
    <subcellularLocation>
        <location evidence="3">Cell membrane</location>
        <topology evidence="3">Single-pass type II membrane protein</topology>
    </subcellularLocation>
    <subcellularLocation>
        <location evidence="2">Secreted</location>
        <location evidence="2">Cell wall</location>
    </subcellularLocation>
</comment>
<evidence type="ECO:0000256" key="3">
    <source>
        <dbReference type="ARBA" id="ARBA00004401"/>
    </source>
</evidence>
<evidence type="ECO:0000256" key="1">
    <source>
        <dbReference type="ARBA" id="ARBA00000382"/>
    </source>
</evidence>
<feature type="transmembrane region" description="Helical" evidence="21">
    <location>
        <begin position="12"/>
        <end position="34"/>
    </location>
</feature>
<evidence type="ECO:0000256" key="19">
    <source>
        <dbReference type="RuleBase" id="RU004335"/>
    </source>
</evidence>
<dbReference type="GeneID" id="93591120"/>
<dbReference type="GO" id="GO:0009986">
    <property type="term" value="C:cell surface"/>
    <property type="evidence" value="ECO:0007669"/>
    <property type="project" value="TreeGrafter"/>
</dbReference>
<dbReference type="Gene3D" id="3.20.20.80">
    <property type="entry name" value="Glycosidases"/>
    <property type="match status" value="2"/>
</dbReference>
<dbReference type="GO" id="GO:0071555">
    <property type="term" value="P:cell wall organization"/>
    <property type="evidence" value="ECO:0007669"/>
    <property type="project" value="UniProtKB-KW"/>
</dbReference>
<evidence type="ECO:0000256" key="18">
    <source>
        <dbReference type="ARBA" id="ARBA00043078"/>
    </source>
</evidence>
<reference evidence="22 23" key="1">
    <citation type="submission" date="2019-01" db="EMBL/GenBank/DDBJ databases">
        <title>Intercellular communication is required for trap formation in the nematode-trapping fungus Duddingtonia flagrans.</title>
        <authorList>
            <person name="Youssar L."/>
            <person name="Wernet V."/>
            <person name="Hensel N."/>
            <person name="Hildebrandt H.-G."/>
            <person name="Fischer R."/>
        </authorList>
    </citation>
    <scope>NUCLEOTIDE SEQUENCE [LARGE SCALE GENOMIC DNA]</scope>
    <source>
        <strain evidence="22 23">CBS H-5679</strain>
    </source>
</reference>
<keyword evidence="7" id="KW-0134">Cell wall</keyword>
<dbReference type="RefSeq" id="XP_067486469.1">
    <property type="nucleotide sequence ID" value="XM_067638596.1"/>
</dbReference>
<keyword evidence="21" id="KW-0812">Transmembrane</keyword>
<keyword evidence="15" id="KW-0624">Polysaccharide degradation</keyword>
<dbReference type="OrthoDB" id="941679at2759"/>
<evidence type="ECO:0000313" key="23">
    <source>
        <dbReference type="Proteomes" id="UP000283090"/>
    </source>
</evidence>
<dbReference type="STRING" id="97331.A0A436ZPV9"/>
<dbReference type="GO" id="GO:0005576">
    <property type="term" value="C:extracellular region"/>
    <property type="evidence" value="ECO:0007669"/>
    <property type="project" value="TreeGrafter"/>
</dbReference>
<evidence type="ECO:0000256" key="5">
    <source>
        <dbReference type="ARBA" id="ARBA00012780"/>
    </source>
</evidence>
<evidence type="ECO:0000256" key="11">
    <source>
        <dbReference type="ARBA" id="ARBA00023136"/>
    </source>
</evidence>
<organism evidence="22 23">
    <name type="scientific">Arthrobotrys flagrans</name>
    <name type="common">Nematode-trapping fungus</name>
    <name type="synonym">Trichothecium flagrans</name>
    <dbReference type="NCBI Taxonomy" id="97331"/>
    <lineage>
        <taxon>Eukaryota</taxon>
        <taxon>Fungi</taxon>
        <taxon>Dikarya</taxon>
        <taxon>Ascomycota</taxon>
        <taxon>Pezizomycotina</taxon>
        <taxon>Orbiliomycetes</taxon>
        <taxon>Orbiliales</taxon>
        <taxon>Orbiliaceae</taxon>
        <taxon>Arthrobotrys</taxon>
    </lineage>
</organism>
<evidence type="ECO:0000256" key="12">
    <source>
        <dbReference type="ARBA" id="ARBA00023180"/>
    </source>
</evidence>
<proteinExistence type="inferred from homology"/>
<dbReference type="PANTHER" id="PTHR16631">
    <property type="entry name" value="GLUCAN 1,3-BETA-GLUCOSIDASE"/>
    <property type="match status" value="1"/>
</dbReference>
<comment type="similarity">
    <text evidence="4 19">Belongs to the glycosyl hydrolase 17 family.</text>
</comment>
<dbReference type="GO" id="GO:0000272">
    <property type="term" value="P:polysaccharide catabolic process"/>
    <property type="evidence" value="ECO:0007669"/>
    <property type="project" value="UniProtKB-KW"/>
</dbReference>
<keyword evidence="9" id="KW-0732">Signal</keyword>
<evidence type="ECO:0000256" key="14">
    <source>
        <dbReference type="ARBA" id="ARBA00023316"/>
    </source>
</evidence>
<dbReference type="Pfam" id="PF00332">
    <property type="entry name" value="Glyco_hydro_17"/>
    <property type="match status" value="1"/>
</dbReference>
<accession>A0A436ZPV9</accession>
<dbReference type="SUPFAM" id="SSF51445">
    <property type="entry name" value="(Trans)glycosidases"/>
    <property type="match status" value="1"/>
</dbReference>
<evidence type="ECO:0000256" key="6">
    <source>
        <dbReference type="ARBA" id="ARBA00022475"/>
    </source>
</evidence>
<dbReference type="InterPro" id="IPR017853">
    <property type="entry name" value="GH"/>
</dbReference>
<dbReference type="GO" id="GO:0005886">
    <property type="term" value="C:plasma membrane"/>
    <property type="evidence" value="ECO:0007669"/>
    <property type="project" value="UniProtKB-SubCell"/>
</dbReference>
<keyword evidence="23" id="KW-1185">Reference proteome</keyword>
<sequence>MKLLKNHTSIYIISSIIMVAVRLAIWAVAAASIFSGVIATPIRQDVERLDARAIVTVTVVKVHRPVVEVSVLDQNGNTVAKGYSTVDPDATPAPSPTKAGKKKFITKTLDNAAETLAPSSTSKSSSGKVSKHSKPSVKATKDGKLGKGIVYSVYHNTGKCKDRETTRSEIKKVLDSGNGYNWIRIYGTDCDQVANVMGAAYDGGVKVMLGIYNLDDDASFQKELDALIAGVKAANKEYNKEEDDWSEVAFISVGNEVVNNNAGEAEAWVSKSLKYAATARSALRGAGYTGDVGNTDVWFWYKKFPALCGEDKLVMINLHPFFDQHCDVSSSGTFMKDKLAEIQEACGPDHKVIIAETGWPNAGNKLNKAVPGKAEQAQFLKLAAENLDDYILLSAYDEGWKTENSSAEVEKHWGILGTSPSS</sequence>
<evidence type="ECO:0000256" key="7">
    <source>
        <dbReference type="ARBA" id="ARBA00022512"/>
    </source>
</evidence>
<protein>
    <recommendedName>
        <fullName evidence="5">glucan endo-1,3-beta-D-glucosidase</fullName>
        <ecNumber evidence="5">3.2.1.39</ecNumber>
    </recommendedName>
    <alternativeName>
        <fullName evidence="18">Endo-1,3-beta-glucanase btgC</fullName>
    </alternativeName>
    <alternativeName>
        <fullName evidence="17">Laminarinase btgC</fullName>
    </alternativeName>
</protein>
<evidence type="ECO:0000256" key="17">
    <source>
        <dbReference type="ARBA" id="ARBA00042373"/>
    </source>
</evidence>
<gene>
    <name evidence="22" type="ORF">DFL_008809</name>
</gene>
<evidence type="ECO:0000256" key="9">
    <source>
        <dbReference type="ARBA" id="ARBA00022729"/>
    </source>
</evidence>
<keyword evidence="8" id="KW-0964">Secreted</keyword>
<dbReference type="GO" id="GO:0042973">
    <property type="term" value="F:glucan endo-1,3-beta-D-glucosidase activity"/>
    <property type="evidence" value="ECO:0007669"/>
    <property type="project" value="UniProtKB-EC"/>
</dbReference>
<comment type="function">
    <text evidence="16">Glucanases play a role in cell expansion during growth, in cell-cell fusion during mating, and in spore release during sporulation. This enzyme may be involved in beta-glucan degradation. Active on laminarin and lichenan.</text>
</comment>
<dbReference type="InterPro" id="IPR050732">
    <property type="entry name" value="Beta-glucan_modifiers"/>
</dbReference>
<evidence type="ECO:0000313" key="22">
    <source>
        <dbReference type="EMBL" id="RVD80925.1"/>
    </source>
</evidence>
<keyword evidence="13" id="KW-0119">Carbohydrate metabolism</keyword>
<evidence type="ECO:0000256" key="13">
    <source>
        <dbReference type="ARBA" id="ARBA00023277"/>
    </source>
</evidence>